<organism evidence="2 3">
    <name type="scientific">Furfurilactobacillus siliginis</name>
    <dbReference type="NCBI Taxonomy" id="348151"/>
    <lineage>
        <taxon>Bacteria</taxon>
        <taxon>Bacillati</taxon>
        <taxon>Bacillota</taxon>
        <taxon>Bacilli</taxon>
        <taxon>Lactobacillales</taxon>
        <taxon>Lactobacillaceae</taxon>
        <taxon>Furfurilactobacillus</taxon>
    </lineage>
</organism>
<evidence type="ECO:0000313" key="1">
    <source>
        <dbReference type="EMBL" id="GEK29614.1"/>
    </source>
</evidence>
<evidence type="ECO:0000313" key="4">
    <source>
        <dbReference type="Proteomes" id="UP000321429"/>
    </source>
</evidence>
<comment type="caution">
    <text evidence="2">The sequence shown here is derived from an EMBL/GenBank/DDBJ whole genome shotgun (WGS) entry which is preliminary data.</text>
</comment>
<sequence>MQTELMGFPVKLGKEETAMEWMTFLKAHQQDFLKTLPDEQMMVESIFTTTISGKMYLCWYSIQGENPRRVEDSDNELDRKHVAYWEDCIDEQQPPLRFKHIVNYVPTELTNTMSELY</sequence>
<protein>
    <recommendedName>
        <fullName evidence="5">ABM domain-containing protein</fullName>
    </recommendedName>
</protein>
<dbReference type="EMBL" id="BJUD01000079">
    <property type="protein sequence ID" value="GEK29614.1"/>
    <property type="molecule type" value="Genomic_DNA"/>
</dbReference>
<dbReference type="InterPro" id="IPR046174">
    <property type="entry name" value="DUF6176"/>
</dbReference>
<evidence type="ECO:0008006" key="5">
    <source>
        <dbReference type="Google" id="ProtNLM"/>
    </source>
</evidence>
<dbReference type="EMBL" id="JQCB01000001">
    <property type="protein sequence ID" value="KRN97239.1"/>
    <property type="molecule type" value="Genomic_DNA"/>
</dbReference>
<dbReference type="Pfam" id="PF19673">
    <property type="entry name" value="DUF6176"/>
    <property type="match status" value="1"/>
</dbReference>
<name>A0A0R2LF21_9LACO</name>
<dbReference type="PATRIC" id="fig|348151.3.peg.167"/>
<keyword evidence="3" id="KW-1185">Reference proteome</keyword>
<evidence type="ECO:0000313" key="2">
    <source>
        <dbReference type="EMBL" id="KRN97239.1"/>
    </source>
</evidence>
<accession>A0A0R2LF21</accession>
<reference evidence="2 3" key="1">
    <citation type="journal article" date="2015" name="Genome Announc.">
        <title>Expanding the biotechnology potential of lactobacilli through comparative genomics of 213 strains and associated genera.</title>
        <authorList>
            <person name="Sun Z."/>
            <person name="Harris H.M."/>
            <person name="McCann A."/>
            <person name="Guo C."/>
            <person name="Argimon S."/>
            <person name="Zhang W."/>
            <person name="Yang X."/>
            <person name="Jeffery I.B."/>
            <person name="Cooney J.C."/>
            <person name="Kagawa T.F."/>
            <person name="Liu W."/>
            <person name="Song Y."/>
            <person name="Salvetti E."/>
            <person name="Wrobel A."/>
            <person name="Rasinkangas P."/>
            <person name="Parkhill J."/>
            <person name="Rea M.C."/>
            <person name="O'Sullivan O."/>
            <person name="Ritari J."/>
            <person name="Douillard F.P."/>
            <person name="Paul Ross R."/>
            <person name="Yang R."/>
            <person name="Briner A.E."/>
            <person name="Felis G.E."/>
            <person name="de Vos W.M."/>
            <person name="Barrangou R."/>
            <person name="Klaenhammer T.R."/>
            <person name="Caufield P.W."/>
            <person name="Cui Y."/>
            <person name="Zhang H."/>
            <person name="O'Toole P.W."/>
        </authorList>
    </citation>
    <scope>NUCLEOTIDE SEQUENCE [LARGE SCALE GENOMIC DNA]</scope>
    <source>
        <strain evidence="2 3">DSM 22696</strain>
    </source>
</reference>
<proteinExistence type="predicted"/>
<dbReference type="STRING" id="348151.IV55_GL000164"/>
<dbReference type="Proteomes" id="UP000051139">
    <property type="component" value="Unassembled WGS sequence"/>
</dbReference>
<reference evidence="1 4" key="2">
    <citation type="submission" date="2019-07" db="EMBL/GenBank/DDBJ databases">
        <title>Whole genome shotgun sequence of Lactobacillus siliginis NBRC 101315.</title>
        <authorList>
            <person name="Hosoyama A."/>
            <person name="Uohara A."/>
            <person name="Ohji S."/>
            <person name="Ichikawa N."/>
        </authorList>
    </citation>
    <scope>NUCLEOTIDE SEQUENCE [LARGE SCALE GENOMIC DNA]</scope>
    <source>
        <strain evidence="1 4">NBRC 101315</strain>
    </source>
</reference>
<gene>
    <name evidence="2" type="ORF">IV55_GL000164</name>
    <name evidence="1" type="ORF">LSI01_19250</name>
</gene>
<dbReference type="AlphaFoldDB" id="A0A0R2LF21"/>
<evidence type="ECO:0000313" key="3">
    <source>
        <dbReference type="Proteomes" id="UP000051139"/>
    </source>
</evidence>
<dbReference type="Proteomes" id="UP000321429">
    <property type="component" value="Unassembled WGS sequence"/>
</dbReference>
<dbReference type="RefSeq" id="WP_057808499.1">
    <property type="nucleotide sequence ID" value="NZ_BJUD01000079.1"/>
</dbReference>